<feature type="signal peptide" evidence="2">
    <location>
        <begin position="1"/>
        <end position="38"/>
    </location>
</feature>
<dbReference type="AlphaFoldDB" id="A0A839RKL9"/>
<keyword evidence="2" id="KW-0732">Signal</keyword>
<dbReference type="EMBL" id="JACHWS010000001">
    <property type="protein sequence ID" value="MBB3036613.1"/>
    <property type="molecule type" value="Genomic_DNA"/>
</dbReference>
<reference evidence="4 5" key="1">
    <citation type="submission" date="2020-08" db="EMBL/GenBank/DDBJ databases">
        <title>Sequencing the genomes of 1000 actinobacteria strains.</title>
        <authorList>
            <person name="Klenk H.-P."/>
        </authorList>
    </citation>
    <scope>NUCLEOTIDE SEQUENCE [LARGE SCALE GENOMIC DNA]</scope>
    <source>
        <strain evidence="4 5">DSM 45258</strain>
    </source>
</reference>
<evidence type="ECO:0000313" key="5">
    <source>
        <dbReference type="Proteomes" id="UP000567922"/>
    </source>
</evidence>
<evidence type="ECO:0000256" key="1">
    <source>
        <dbReference type="SAM" id="MobiDB-lite"/>
    </source>
</evidence>
<sequence length="187" mass="19913">MSTSRYGPASRTRWQRRRMSGLALLVVPLAAISCSAGGNGVTGVTGATGDPEPTSPGATTAGTDTDTTEVSEFDLQVGDCLLAPEEATTPGTVAVVPCDEPHQQEIFAIYELDGTEFPGDDEIQERAREGCRDEFQAFTGTEEESSRYVLNFLYPTEVTWAGGDREVVCMILDPDGPVSGSLRDVGE</sequence>
<dbReference type="InterPro" id="IPR026004">
    <property type="entry name" value="Septum_form"/>
</dbReference>
<organism evidence="4 5">
    <name type="scientific">Hoyosella altamirensis</name>
    <dbReference type="NCBI Taxonomy" id="616997"/>
    <lineage>
        <taxon>Bacteria</taxon>
        <taxon>Bacillati</taxon>
        <taxon>Actinomycetota</taxon>
        <taxon>Actinomycetes</taxon>
        <taxon>Mycobacteriales</taxon>
        <taxon>Hoyosellaceae</taxon>
        <taxon>Hoyosella</taxon>
    </lineage>
</organism>
<dbReference type="RefSeq" id="WP_083962379.1">
    <property type="nucleotide sequence ID" value="NZ_BDDI01000010.1"/>
</dbReference>
<keyword evidence="5" id="KW-1185">Reference proteome</keyword>
<feature type="domain" description="Septum formation-related" evidence="3">
    <location>
        <begin position="78"/>
        <end position="172"/>
    </location>
</feature>
<dbReference type="Proteomes" id="UP000567922">
    <property type="component" value="Unassembled WGS sequence"/>
</dbReference>
<evidence type="ECO:0000313" key="4">
    <source>
        <dbReference type="EMBL" id="MBB3036613.1"/>
    </source>
</evidence>
<feature type="chain" id="PRO_5038481709" description="Septum formation-related domain-containing protein" evidence="2">
    <location>
        <begin position="39"/>
        <end position="187"/>
    </location>
</feature>
<evidence type="ECO:0000259" key="3">
    <source>
        <dbReference type="Pfam" id="PF13845"/>
    </source>
</evidence>
<feature type="region of interest" description="Disordered" evidence="1">
    <location>
        <begin position="43"/>
        <end position="66"/>
    </location>
</feature>
<dbReference type="Pfam" id="PF13845">
    <property type="entry name" value="Septum_form"/>
    <property type="match status" value="1"/>
</dbReference>
<dbReference type="PROSITE" id="PS51257">
    <property type="entry name" value="PROKAR_LIPOPROTEIN"/>
    <property type="match status" value="1"/>
</dbReference>
<protein>
    <recommendedName>
        <fullName evidence="3">Septum formation-related domain-containing protein</fullName>
    </recommendedName>
</protein>
<dbReference type="OrthoDB" id="3628931at2"/>
<accession>A0A839RKL9</accession>
<gene>
    <name evidence="4" type="ORF">FHU29_001047</name>
</gene>
<evidence type="ECO:0000256" key="2">
    <source>
        <dbReference type="SAM" id="SignalP"/>
    </source>
</evidence>
<name>A0A839RKL9_9ACTN</name>
<proteinExistence type="predicted"/>
<comment type="caution">
    <text evidence="4">The sequence shown here is derived from an EMBL/GenBank/DDBJ whole genome shotgun (WGS) entry which is preliminary data.</text>
</comment>